<dbReference type="SMART" id="SM00862">
    <property type="entry name" value="Trans_reg_C"/>
    <property type="match status" value="1"/>
</dbReference>
<dbReference type="OrthoDB" id="581105at2"/>
<evidence type="ECO:0000256" key="1">
    <source>
        <dbReference type="ARBA" id="ARBA00005820"/>
    </source>
</evidence>
<evidence type="ECO:0000256" key="2">
    <source>
        <dbReference type="ARBA" id="ARBA00023015"/>
    </source>
</evidence>
<keyword evidence="4" id="KW-0804">Transcription</keyword>
<dbReference type="InterPro" id="IPR049945">
    <property type="entry name" value="AAA_22"/>
</dbReference>
<feature type="compositionally biased region" description="Low complexity" evidence="5">
    <location>
        <begin position="242"/>
        <end position="251"/>
    </location>
</feature>
<comment type="caution">
    <text evidence="8">The sequence shown here is derived from an EMBL/GenBank/DDBJ whole genome shotgun (WGS) entry which is preliminary data.</text>
</comment>
<keyword evidence="3" id="KW-0238">DNA-binding</keyword>
<evidence type="ECO:0000256" key="5">
    <source>
        <dbReference type="SAM" id="MobiDB-lite"/>
    </source>
</evidence>
<proteinExistence type="inferred from homology"/>
<dbReference type="PANTHER" id="PTHR35807">
    <property type="entry name" value="TRANSCRIPTIONAL REGULATOR REDD-RELATED"/>
    <property type="match status" value="1"/>
</dbReference>
<dbReference type="GO" id="GO:0003677">
    <property type="term" value="F:DNA binding"/>
    <property type="evidence" value="ECO:0007669"/>
    <property type="project" value="UniProtKB-KW"/>
</dbReference>
<evidence type="ECO:0000313" key="9">
    <source>
        <dbReference type="Proteomes" id="UP000316639"/>
    </source>
</evidence>
<keyword evidence="2" id="KW-0805">Transcription regulation</keyword>
<organism evidence="8 9">
    <name type="scientific">Lentzea tibetensis</name>
    <dbReference type="NCBI Taxonomy" id="2591470"/>
    <lineage>
        <taxon>Bacteria</taxon>
        <taxon>Bacillati</taxon>
        <taxon>Actinomycetota</taxon>
        <taxon>Actinomycetes</taxon>
        <taxon>Pseudonocardiales</taxon>
        <taxon>Pseudonocardiaceae</taxon>
        <taxon>Lentzea</taxon>
    </lineage>
</organism>
<dbReference type="InterPro" id="IPR027417">
    <property type="entry name" value="P-loop_NTPase"/>
</dbReference>
<dbReference type="SMART" id="SM00028">
    <property type="entry name" value="TPR"/>
    <property type="match status" value="7"/>
</dbReference>
<sequence length="946" mass="103597">MYVEFRVLGPLEVRDRGTAVPVGGSRQRAVLAALLLRAGETASISYLADTVWDTPPATPASNLRTYVSGLRQCLGAERVATRPGGYALVVAPDELDLSEFTALSAAGDEALRSGDLPAAAATYGRALNLWRGNALEGQPVGAGLRAELTRLNERRLVVVERRVDVRLELGLHADLVGELRKLVADHPLREQLWGQLMVALHRSGMRAEALRTYQEVYRLLAAELSVRPGQELRDLHAKLLADAPARPAPTDRSPRQLPPEADHYTGREDALAELAELVSRSPVLPVVTVTGKPGVGKTAFAVRAGHRLATAFPHGQLFVDLRGADSRPRSPDEVLARFLRDLGVSGVDVPGSAEERVIMFRDRLAGRKVLIILDNAASEEQVRPLLPGHAECCVVVTSRSRLTGLDTTKRIALGALGPADAVRLLDELAGAGEDPEARRLAELCGGLPLALRIVGTKLRSLPHLTAGALATRLEDERHRLDELVAGDREVRAGFLLSYSGLDPATQRAFRLLALLPGRTFPSWAAAAALGVDLRAAERLLDRLVEANLLECAGRYRFHDLLRLFAVEQAGSDEERATSSRRVVDAYLHIAQQADARLEFGGLHRFDAPALDLGAPGLVDSLLTDAGRWLDAERRCLVDLVERTVRDGLDELTYHLVATLGAYCELRGRWDDMIALMEPALAAARRRGSAYWQAYALFGWGFAAREKHEFSLAEQQFRECFQVLPAAGDARLEVVVLLSVGVGHRLQGRWTEAAACFADCLARLDTLDEPRWLAYTLREMGVLYRYQEKWDEAEVCLRQAVDGFGRLGDRRWRAASLRDLAIVRRENGDPDSALEMLTVCRDVFVDVHDQRREAGSWRSLAFLHLGAGDLDQALACAVRSRELFALTLDEHGSACTEVCLGEIHLALGQHERALALLRGAVALFQLLGDARWHARAARSVELCLTGS</sequence>
<dbReference type="PANTHER" id="PTHR35807:SF1">
    <property type="entry name" value="TRANSCRIPTIONAL REGULATOR REDD"/>
    <property type="match status" value="1"/>
</dbReference>
<gene>
    <name evidence="8" type="ORF">FKR81_02930</name>
</gene>
<dbReference type="InterPro" id="IPR036388">
    <property type="entry name" value="WH-like_DNA-bd_sf"/>
</dbReference>
<dbReference type="InterPro" id="IPR001867">
    <property type="entry name" value="OmpR/PhoB-type_DNA-bd"/>
</dbReference>
<dbReference type="Pfam" id="PF13424">
    <property type="entry name" value="TPR_12"/>
    <property type="match status" value="1"/>
</dbReference>
<protein>
    <submittedName>
        <fullName evidence="8">Tetratricopeptide repeat protein</fullName>
    </submittedName>
</protein>
<dbReference type="Proteomes" id="UP000316639">
    <property type="component" value="Unassembled WGS sequence"/>
</dbReference>
<dbReference type="InterPro" id="IPR019734">
    <property type="entry name" value="TPR_rpt"/>
</dbReference>
<dbReference type="Pfam" id="PF13401">
    <property type="entry name" value="AAA_22"/>
    <property type="match status" value="1"/>
</dbReference>
<evidence type="ECO:0000259" key="7">
    <source>
        <dbReference type="SMART" id="SM01043"/>
    </source>
</evidence>
<keyword evidence="9" id="KW-1185">Reference proteome</keyword>
<dbReference type="SMART" id="SM01043">
    <property type="entry name" value="BTAD"/>
    <property type="match status" value="1"/>
</dbReference>
<reference evidence="8 9" key="1">
    <citation type="submission" date="2019-07" db="EMBL/GenBank/DDBJ databases">
        <title>Lentzea xizangensis sp. nov., isolated from Qinghai-Tibetan Plateau Soils.</title>
        <authorList>
            <person name="Huang J."/>
        </authorList>
    </citation>
    <scope>NUCLEOTIDE SEQUENCE [LARGE SCALE GENOMIC DNA]</scope>
    <source>
        <strain evidence="8 9">FXJ1.1311</strain>
    </source>
</reference>
<name>A0A563F171_9PSEU</name>
<dbReference type="GO" id="GO:0000160">
    <property type="term" value="P:phosphorelay signal transduction system"/>
    <property type="evidence" value="ECO:0007669"/>
    <property type="project" value="InterPro"/>
</dbReference>
<evidence type="ECO:0000256" key="4">
    <source>
        <dbReference type="ARBA" id="ARBA00023163"/>
    </source>
</evidence>
<dbReference type="GO" id="GO:0006355">
    <property type="term" value="P:regulation of DNA-templated transcription"/>
    <property type="evidence" value="ECO:0007669"/>
    <property type="project" value="InterPro"/>
</dbReference>
<feature type="domain" description="Bacterial transcriptional activator" evidence="7">
    <location>
        <begin position="95"/>
        <end position="240"/>
    </location>
</feature>
<dbReference type="Gene3D" id="1.25.40.10">
    <property type="entry name" value="Tetratricopeptide repeat domain"/>
    <property type="match status" value="2"/>
</dbReference>
<dbReference type="SUPFAM" id="SSF46894">
    <property type="entry name" value="C-terminal effector domain of the bipartite response regulators"/>
    <property type="match status" value="1"/>
</dbReference>
<dbReference type="CDD" id="cd15831">
    <property type="entry name" value="BTAD"/>
    <property type="match status" value="1"/>
</dbReference>
<dbReference type="PRINTS" id="PR00364">
    <property type="entry name" value="DISEASERSIST"/>
</dbReference>
<comment type="similarity">
    <text evidence="1">Belongs to the AfsR/DnrI/RedD regulatory family.</text>
</comment>
<dbReference type="Pfam" id="PF03704">
    <property type="entry name" value="BTAD"/>
    <property type="match status" value="1"/>
</dbReference>
<dbReference type="SUPFAM" id="SSF52540">
    <property type="entry name" value="P-loop containing nucleoside triphosphate hydrolases"/>
    <property type="match status" value="1"/>
</dbReference>
<evidence type="ECO:0000256" key="3">
    <source>
        <dbReference type="ARBA" id="ARBA00023125"/>
    </source>
</evidence>
<accession>A0A563F171</accession>
<dbReference type="InterPro" id="IPR016032">
    <property type="entry name" value="Sig_transdc_resp-reg_C-effctor"/>
</dbReference>
<dbReference type="InterPro" id="IPR051677">
    <property type="entry name" value="AfsR-DnrI-RedD_regulator"/>
</dbReference>
<evidence type="ECO:0000313" key="8">
    <source>
        <dbReference type="EMBL" id="TWP53727.1"/>
    </source>
</evidence>
<dbReference type="InterPro" id="IPR005158">
    <property type="entry name" value="BTAD"/>
</dbReference>
<dbReference type="InterPro" id="IPR011990">
    <property type="entry name" value="TPR-like_helical_dom_sf"/>
</dbReference>
<evidence type="ECO:0000259" key="6">
    <source>
        <dbReference type="SMART" id="SM00862"/>
    </source>
</evidence>
<dbReference type="AlphaFoldDB" id="A0A563F171"/>
<feature type="domain" description="OmpR/PhoB-type" evidence="6">
    <location>
        <begin position="17"/>
        <end position="88"/>
    </location>
</feature>
<dbReference type="SUPFAM" id="SSF48452">
    <property type="entry name" value="TPR-like"/>
    <property type="match status" value="3"/>
</dbReference>
<dbReference type="Gene3D" id="3.40.50.300">
    <property type="entry name" value="P-loop containing nucleotide triphosphate hydrolases"/>
    <property type="match status" value="1"/>
</dbReference>
<dbReference type="Gene3D" id="1.10.10.10">
    <property type="entry name" value="Winged helix-like DNA-binding domain superfamily/Winged helix DNA-binding domain"/>
    <property type="match status" value="1"/>
</dbReference>
<feature type="region of interest" description="Disordered" evidence="5">
    <location>
        <begin position="242"/>
        <end position="262"/>
    </location>
</feature>
<dbReference type="EMBL" id="VOBR01000002">
    <property type="protein sequence ID" value="TWP53727.1"/>
    <property type="molecule type" value="Genomic_DNA"/>
</dbReference>
<dbReference type="GO" id="GO:0043531">
    <property type="term" value="F:ADP binding"/>
    <property type="evidence" value="ECO:0007669"/>
    <property type="project" value="InterPro"/>
</dbReference>